<dbReference type="GO" id="GO:0046390">
    <property type="term" value="P:ribose phosphate biosynthetic process"/>
    <property type="evidence" value="ECO:0007669"/>
    <property type="project" value="TreeGrafter"/>
</dbReference>
<dbReference type="Proteomes" id="UP000292957">
    <property type="component" value="Unassembled WGS sequence"/>
</dbReference>
<dbReference type="GO" id="GO:0050278">
    <property type="term" value="F:sedoheptulose-bisphosphatase activity"/>
    <property type="evidence" value="ECO:0007669"/>
    <property type="project" value="TreeGrafter"/>
</dbReference>
<accession>A0A4Q9N1X8</accession>
<dbReference type="Pfam" id="PF00300">
    <property type="entry name" value="His_Phos_1"/>
    <property type="match status" value="1"/>
</dbReference>
<dbReference type="PANTHER" id="PTHR48100">
    <property type="entry name" value="BROAD-SPECIFICITY PHOSPHATASE YOR283W-RELATED"/>
    <property type="match status" value="1"/>
</dbReference>
<organism evidence="1">
    <name type="scientific">Dichomitus squalens</name>
    <dbReference type="NCBI Taxonomy" id="114155"/>
    <lineage>
        <taxon>Eukaryota</taxon>
        <taxon>Fungi</taxon>
        <taxon>Dikarya</taxon>
        <taxon>Basidiomycota</taxon>
        <taxon>Agaricomycotina</taxon>
        <taxon>Agaricomycetes</taxon>
        <taxon>Polyporales</taxon>
        <taxon>Polyporaceae</taxon>
        <taxon>Dichomitus</taxon>
    </lineage>
</organism>
<evidence type="ECO:0000313" key="1">
    <source>
        <dbReference type="EMBL" id="TBU34514.1"/>
    </source>
</evidence>
<dbReference type="OMA" id="RCFIVRH"/>
<dbReference type="SMART" id="SM00855">
    <property type="entry name" value="PGAM"/>
    <property type="match status" value="1"/>
</dbReference>
<dbReference type="OrthoDB" id="4818801at2759"/>
<gene>
    <name evidence="1" type="ORF">BD311DRAFT_746298</name>
</gene>
<dbReference type="PANTHER" id="PTHR48100:SF15">
    <property type="entry name" value="SEDOHEPTULOSE 1,7-BISPHOSPHATASE"/>
    <property type="match status" value="1"/>
</dbReference>
<protein>
    <submittedName>
        <fullName evidence="1">Phosphoglycerate mutase-like protein</fullName>
    </submittedName>
</protein>
<dbReference type="InterPro" id="IPR013078">
    <property type="entry name" value="His_Pase_superF_clade-1"/>
</dbReference>
<dbReference type="CDD" id="cd07067">
    <property type="entry name" value="HP_PGM_like"/>
    <property type="match status" value="1"/>
</dbReference>
<reference evidence="1" key="1">
    <citation type="submission" date="2019-01" db="EMBL/GenBank/DDBJ databases">
        <title>Draft genome sequences of three monokaryotic isolates of the white-rot basidiomycete fungus Dichomitus squalens.</title>
        <authorList>
            <consortium name="DOE Joint Genome Institute"/>
            <person name="Lopez S.C."/>
            <person name="Andreopoulos B."/>
            <person name="Pangilinan J."/>
            <person name="Lipzen A."/>
            <person name="Riley R."/>
            <person name="Ahrendt S."/>
            <person name="Ng V."/>
            <person name="Barry K."/>
            <person name="Daum C."/>
            <person name="Grigoriev I.V."/>
            <person name="Hilden K.S."/>
            <person name="Makela M.R."/>
            <person name="de Vries R.P."/>
        </authorList>
    </citation>
    <scope>NUCLEOTIDE SEQUENCE [LARGE SCALE GENOMIC DNA]</scope>
    <source>
        <strain evidence="1">OM18370.1</strain>
    </source>
</reference>
<name>A0A4Q9N1X8_9APHY</name>
<proteinExistence type="predicted"/>
<dbReference type="SUPFAM" id="SSF53254">
    <property type="entry name" value="Phosphoglycerate mutase-like"/>
    <property type="match status" value="1"/>
</dbReference>
<dbReference type="Gene3D" id="3.40.50.1240">
    <property type="entry name" value="Phosphoglycerate mutase-like"/>
    <property type="match status" value="1"/>
</dbReference>
<dbReference type="EMBL" id="ML143388">
    <property type="protein sequence ID" value="TBU34514.1"/>
    <property type="molecule type" value="Genomic_DNA"/>
</dbReference>
<dbReference type="InterPro" id="IPR050275">
    <property type="entry name" value="PGM_Phosphatase"/>
</dbReference>
<dbReference type="InterPro" id="IPR029033">
    <property type="entry name" value="His_PPase_superfam"/>
</dbReference>
<dbReference type="AlphaFoldDB" id="A0A4Q9N1X8"/>
<sequence length="219" mass="24932">MSRPMPRLFLIRHGQTEWSINGRHTGRSDIPLTPQGEIEAAEQAKILVGEGRIIDPKNICTVFVSPRIRAHRTFHLLFEHLPEIPHHVITEEVREWDYGEYEGLLSSEIKERQPGWVIWKDGCPGGESVEDMCLRVDTMIGKVREHHRLWKEEGKGSRDVVIVAHGHFNRCMIARWIGFELSLGTHFNVEPAGVAILGYNHNNLAEPALNGLNLYAKPV</sequence>